<comment type="caution">
    <text evidence="1">The sequence shown here is derived from an EMBL/GenBank/DDBJ whole genome shotgun (WGS) entry which is preliminary data.</text>
</comment>
<organism evidence="1 2">
    <name type="scientific">Pararge aegeria aegeria</name>
    <dbReference type="NCBI Taxonomy" id="348720"/>
    <lineage>
        <taxon>Eukaryota</taxon>
        <taxon>Metazoa</taxon>
        <taxon>Ecdysozoa</taxon>
        <taxon>Arthropoda</taxon>
        <taxon>Hexapoda</taxon>
        <taxon>Insecta</taxon>
        <taxon>Pterygota</taxon>
        <taxon>Neoptera</taxon>
        <taxon>Endopterygota</taxon>
        <taxon>Lepidoptera</taxon>
        <taxon>Glossata</taxon>
        <taxon>Ditrysia</taxon>
        <taxon>Papilionoidea</taxon>
        <taxon>Nymphalidae</taxon>
        <taxon>Satyrinae</taxon>
        <taxon>Satyrini</taxon>
        <taxon>Parargina</taxon>
        <taxon>Pararge</taxon>
    </lineage>
</organism>
<dbReference type="Proteomes" id="UP000838756">
    <property type="component" value="Unassembled WGS sequence"/>
</dbReference>
<evidence type="ECO:0000313" key="2">
    <source>
        <dbReference type="Proteomes" id="UP000838756"/>
    </source>
</evidence>
<protein>
    <submittedName>
        <fullName evidence="1">Jg15141 protein</fullName>
    </submittedName>
</protein>
<keyword evidence="2" id="KW-1185">Reference proteome</keyword>
<gene>
    <name evidence="1" type="primary">jg15141</name>
    <name evidence="1" type="ORF">PAEG_LOCUS19921</name>
</gene>
<evidence type="ECO:0000313" key="1">
    <source>
        <dbReference type="EMBL" id="CAH2243839.1"/>
    </source>
</evidence>
<dbReference type="EMBL" id="CAKXAJ010025777">
    <property type="protein sequence ID" value="CAH2243839.1"/>
    <property type="molecule type" value="Genomic_DNA"/>
</dbReference>
<accession>A0A8S4S2M7</accession>
<dbReference type="AlphaFoldDB" id="A0A8S4S2M7"/>
<reference evidence="1" key="1">
    <citation type="submission" date="2022-03" db="EMBL/GenBank/DDBJ databases">
        <authorList>
            <person name="Lindestad O."/>
        </authorList>
    </citation>
    <scope>NUCLEOTIDE SEQUENCE</scope>
</reference>
<name>A0A8S4S2M7_9NEOP</name>
<sequence>MAPIMDSGANAHILGMNLILEVLSSERRVIIKIILYKTNKDIRDLEMFMKVILNYPPFANNMCISALSQESGVLSANDASSAGSSSDCAAVYMDPASTSEYG</sequence>
<proteinExistence type="predicted"/>